<evidence type="ECO:0000256" key="9">
    <source>
        <dbReference type="ARBA" id="ARBA00023136"/>
    </source>
</evidence>
<keyword evidence="9" id="KW-0472">Membrane</keyword>
<evidence type="ECO:0000313" key="13">
    <source>
        <dbReference type="EMBL" id="KAK6922183.1"/>
    </source>
</evidence>
<evidence type="ECO:0000256" key="2">
    <source>
        <dbReference type="ARBA" id="ARBA00012513"/>
    </source>
</evidence>
<evidence type="ECO:0000256" key="7">
    <source>
        <dbReference type="ARBA" id="ARBA00022840"/>
    </source>
</evidence>
<name>A0AAN8V6A5_9MAGN</name>
<dbReference type="EMBL" id="JBAMMX010000019">
    <property type="protein sequence ID" value="KAK6922183.1"/>
    <property type="molecule type" value="Genomic_DNA"/>
</dbReference>
<dbReference type="GO" id="GO:0005886">
    <property type="term" value="C:plasma membrane"/>
    <property type="evidence" value="ECO:0007669"/>
    <property type="project" value="UniProtKB-SubCell"/>
</dbReference>
<proteinExistence type="predicted"/>
<keyword evidence="6" id="KW-0547">Nucleotide-binding</keyword>
<dbReference type="EC" id="2.7.11.1" evidence="2"/>
<sequence length="92" mass="10212">MTQGFTPENIVGKGGFRCVYKARLPNGRPVAAKQLIKVSDQGEQGFWAEVEVFTRVHHRNLVSLVGKGLPVLDWDKRFRIAVGAAHGLAYLH</sequence>
<keyword evidence="5" id="KW-0812">Transmembrane</keyword>
<keyword evidence="3" id="KW-0723">Serine/threonine-protein kinase</keyword>
<comment type="caution">
    <text evidence="13">The sequence shown here is derived from an EMBL/GenBank/DDBJ whole genome shotgun (WGS) entry which is preliminary data.</text>
</comment>
<dbReference type="Gene3D" id="3.30.200.20">
    <property type="entry name" value="Phosphorylase Kinase, domain 1"/>
    <property type="match status" value="1"/>
</dbReference>
<evidence type="ECO:0000256" key="5">
    <source>
        <dbReference type="ARBA" id="ARBA00022692"/>
    </source>
</evidence>
<gene>
    <name evidence="13" type="ORF">RJ641_012690</name>
</gene>
<dbReference type="InterPro" id="IPR000719">
    <property type="entry name" value="Prot_kinase_dom"/>
</dbReference>
<evidence type="ECO:0000256" key="4">
    <source>
        <dbReference type="ARBA" id="ARBA00022679"/>
    </source>
</evidence>
<evidence type="ECO:0000256" key="11">
    <source>
        <dbReference type="ARBA" id="ARBA00048679"/>
    </source>
</evidence>
<dbReference type="PANTHER" id="PTHR47982">
    <property type="entry name" value="PROLINE-RICH RECEPTOR-LIKE PROTEIN KINASE PERK4"/>
    <property type="match status" value="1"/>
</dbReference>
<evidence type="ECO:0000256" key="6">
    <source>
        <dbReference type="ARBA" id="ARBA00022741"/>
    </source>
</evidence>
<keyword evidence="8" id="KW-1133">Transmembrane helix</keyword>
<dbReference type="PANTHER" id="PTHR47982:SF44">
    <property type="entry name" value="PROLINE-RICH RECEPTOR-LIKE PROTEIN KINASE PERK13-RELATED"/>
    <property type="match status" value="1"/>
</dbReference>
<evidence type="ECO:0000256" key="8">
    <source>
        <dbReference type="ARBA" id="ARBA00022989"/>
    </source>
</evidence>
<dbReference type="InterPro" id="IPR047117">
    <property type="entry name" value="PERK1-13-like"/>
</dbReference>
<comment type="catalytic activity">
    <reaction evidence="11">
        <text>L-seryl-[protein] + ATP = O-phospho-L-seryl-[protein] + ADP + H(+)</text>
        <dbReference type="Rhea" id="RHEA:17989"/>
        <dbReference type="Rhea" id="RHEA-COMP:9863"/>
        <dbReference type="Rhea" id="RHEA-COMP:11604"/>
        <dbReference type="ChEBI" id="CHEBI:15378"/>
        <dbReference type="ChEBI" id="CHEBI:29999"/>
        <dbReference type="ChEBI" id="CHEBI:30616"/>
        <dbReference type="ChEBI" id="CHEBI:83421"/>
        <dbReference type="ChEBI" id="CHEBI:456216"/>
        <dbReference type="EC" id="2.7.11.1"/>
    </reaction>
</comment>
<dbReference type="SUPFAM" id="SSF56112">
    <property type="entry name" value="Protein kinase-like (PK-like)"/>
    <property type="match status" value="1"/>
</dbReference>
<evidence type="ECO:0000256" key="3">
    <source>
        <dbReference type="ARBA" id="ARBA00022527"/>
    </source>
</evidence>
<dbReference type="AlphaFoldDB" id="A0AAN8V6A5"/>
<reference evidence="13 14" key="1">
    <citation type="submission" date="2023-12" db="EMBL/GenBank/DDBJ databases">
        <title>A high-quality genome assembly for Dillenia turbinata (Dilleniales).</title>
        <authorList>
            <person name="Chanderbali A."/>
        </authorList>
    </citation>
    <scope>NUCLEOTIDE SEQUENCE [LARGE SCALE GENOMIC DNA]</scope>
    <source>
        <strain evidence="13">LSX21</strain>
        <tissue evidence="13">Leaf</tissue>
    </source>
</reference>
<comment type="subcellular location">
    <subcellularLocation>
        <location evidence="1">Cell membrane</location>
        <topology evidence="1">Single-pass membrane protein</topology>
    </subcellularLocation>
</comment>
<dbReference type="GO" id="GO:0005524">
    <property type="term" value="F:ATP binding"/>
    <property type="evidence" value="ECO:0007669"/>
    <property type="project" value="UniProtKB-KW"/>
</dbReference>
<keyword evidence="3" id="KW-0418">Kinase</keyword>
<protein>
    <recommendedName>
        <fullName evidence="2">non-specific serine/threonine protein kinase</fullName>
        <ecNumber evidence="2">2.7.11.1</ecNumber>
    </recommendedName>
</protein>
<keyword evidence="7" id="KW-0067">ATP-binding</keyword>
<evidence type="ECO:0000256" key="10">
    <source>
        <dbReference type="ARBA" id="ARBA00047899"/>
    </source>
</evidence>
<organism evidence="13 14">
    <name type="scientific">Dillenia turbinata</name>
    <dbReference type="NCBI Taxonomy" id="194707"/>
    <lineage>
        <taxon>Eukaryota</taxon>
        <taxon>Viridiplantae</taxon>
        <taxon>Streptophyta</taxon>
        <taxon>Embryophyta</taxon>
        <taxon>Tracheophyta</taxon>
        <taxon>Spermatophyta</taxon>
        <taxon>Magnoliopsida</taxon>
        <taxon>eudicotyledons</taxon>
        <taxon>Gunneridae</taxon>
        <taxon>Pentapetalae</taxon>
        <taxon>Dilleniales</taxon>
        <taxon>Dilleniaceae</taxon>
        <taxon>Dillenia</taxon>
    </lineage>
</organism>
<evidence type="ECO:0000259" key="12">
    <source>
        <dbReference type="PROSITE" id="PS50011"/>
    </source>
</evidence>
<keyword evidence="14" id="KW-1185">Reference proteome</keyword>
<dbReference type="Proteomes" id="UP001370490">
    <property type="component" value="Unassembled WGS sequence"/>
</dbReference>
<dbReference type="GO" id="GO:0004674">
    <property type="term" value="F:protein serine/threonine kinase activity"/>
    <property type="evidence" value="ECO:0007669"/>
    <property type="project" value="UniProtKB-KW"/>
</dbReference>
<dbReference type="PROSITE" id="PS50011">
    <property type="entry name" value="PROTEIN_KINASE_DOM"/>
    <property type="match status" value="1"/>
</dbReference>
<dbReference type="InterPro" id="IPR011009">
    <property type="entry name" value="Kinase-like_dom_sf"/>
</dbReference>
<keyword evidence="4" id="KW-0808">Transferase</keyword>
<evidence type="ECO:0000256" key="1">
    <source>
        <dbReference type="ARBA" id="ARBA00004162"/>
    </source>
</evidence>
<accession>A0AAN8V6A5</accession>
<evidence type="ECO:0000313" key="14">
    <source>
        <dbReference type="Proteomes" id="UP001370490"/>
    </source>
</evidence>
<comment type="catalytic activity">
    <reaction evidence="10">
        <text>L-threonyl-[protein] + ATP = O-phospho-L-threonyl-[protein] + ADP + H(+)</text>
        <dbReference type="Rhea" id="RHEA:46608"/>
        <dbReference type="Rhea" id="RHEA-COMP:11060"/>
        <dbReference type="Rhea" id="RHEA-COMP:11605"/>
        <dbReference type="ChEBI" id="CHEBI:15378"/>
        <dbReference type="ChEBI" id="CHEBI:30013"/>
        <dbReference type="ChEBI" id="CHEBI:30616"/>
        <dbReference type="ChEBI" id="CHEBI:61977"/>
        <dbReference type="ChEBI" id="CHEBI:456216"/>
        <dbReference type="EC" id="2.7.11.1"/>
    </reaction>
</comment>
<feature type="domain" description="Protein kinase" evidence="12">
    <location>
        <begin position="5"/>
        <end position="92"/>
    </location>
</feature>